<dbReference type="EMBL" id="JAJSOF020000013">
    <property type="protein sequence ID" value="KAJ4443286.1"/>
    <property type="molecule type" value="Genomic_DNA"/>
</dbReference>
<evidence type="ECO:0000313" key="2">
    <source>
        <dbReference type="Proteomes" id="UP001148838"/>
    </source>
</evidence>
<organism evidence="1 2">
    <name type="scientific">Periplaneta americana</name>
    <name type="common">American cockroach</name>
    <name type="synonym">Blatta americana</name>
    <dbReference type="NCBI Taxonomy" id="6978"/>
    <lineage>
        <taxon>Eukaryota</taxon>
        <taxon>Metazoa</taxon>
        <taxon>Ecdysozoa</taxon>
        <taxon>Arthropoda</taxon>
        <taxon>Hexapoda</taxon>
        <taxon>Insecta</taxon>
        <taxon>Pterygota</taxon>
        <taxon>Neoptera</taxon>
        <taxon>Polyneoptera</taxon>
        <taxon>Dictyoptera</taxon>
        <taxon>Blattodea</taxon>
        <taxon>Blattoidea</taxon>
        <taxon>Blattidae</taxon>
        <taxon>Blattinae</taxon>
        <taxon>Periplaneta</taxon>
    </lineage>
</organism>
<protein>
    <submittedName>
        <fullName evidence="1">Uncharacterized protein</fullName>
    </submittedName>
</protein>
<reference evidence="1 2" key="1">
    <citation type="journal article" date="2022" name="Allergy">
        <title>Genome assembly and annotation of Periplaneta americana reveal a comprehensive cockroach allergen profile.</title>
        <authorList>
            <person name="Wang L."/>
            <person name="Xiong Q."/>
            <person name="Saelim N."/>
            <person name="Wang L."/>
            <person name="Nong W."/>
            <person name="Wan A.T."/>
            <person name="Shi M."/>
            <person name="Liu X."/>
            <person name="Cao Q."/>
            <person name="Hui J.H.L."/>
            <person name="Sookrung N."/>
            <person name="Leung T.F."/>
            <person name="Tungtrongchitr A."/>
            <person name="Tsui S.K.W."/>
        </authorList>
    </citation>
    <scope>NUCLEOTIDE SEQUENCE [LARGE SCALE GENOMIC DNA]</scope>
    <source>
        <strain evidence="1">PWHHKU_190912</strain>
    </source>
</reference>
<dbReference type="Proteomes" id="UP001148838">
    <property type="component" value="Unassembled WGS sequence"/>
</dbReference>
<comment type="caution">
    <text evidence="1">The sequence shown here is derived from an EMBL/GenBank/DDBJ whole genome shotgun (WGS) entry which is preliminary data.</text>
</comment>
<name>A0ABQ8TB12_PERAM</name>
<keyword evidence="2" id="KW-1185">Reference proteome</keyword>
<proteinExistence type="predicted"/>
<gene>
    <name evidence="1" type="ORF">ANN_04954</name>
</gene>
<accession>A0ABQ8TB12</accession>
<evidence type="ECO:0000313" key="1">
    <source>
        <dbReference type="EMBL" id="KAJ4443286.1"/>
    </source>
</evidence>
<sequence>MTGLCEGGNEPPSSLKTSMYIELQAISMPHYCVLIDPRVLSNSDQDLDCESCEEHENPKVRRPSRVPVRVGQYLEIRRVAPSRASYCEYQLRDIAITAAKRTSIKTERCAFIPALAS</sequence>